<organism evidence="2 3">
    <name type="scientific">Prorocentrum cordatum</name>
    <dbReference type="NCBI Taxonomy" id="2364126"/>
    <lineage>
        <taxon>Eukaryota</taxon>
        <taxon>Sar</taxon>
        <taxon>Alveolata</taxon>
        <taxon>Dinophyceae</taxon>
        <taxon>Prorocentrales</taxon>
        <taxon>Prorocentraceae</taxon>
        <taxon>Prorocentrum</taxon>
    </lineage>
</organism>
<feature type="non-terminal residue" evidence="2">
    <location>
        <position position="149"/>
    </location>
</feature>
<comment type="caution">
    <text evidence="2">The sequence shown here is derived from an EMBL/GenBank/DDBJ whole genome shotgun (WGS) entry which is preliminary data.</text>
</comment>
<gene>
    <name evidence="2" type="ORF">PCOR1329_LOCUS1155</name>
</gene>
<feature type="compositionally biased region" description="Gly residues" evidence="1">
    <location>
        <begin position="136"/>
        <end position="149"/>
    </location>
</feature>
<accession>A0ABN9PHF4</accession>
<dbReference type="Proteomes" id="UP001189429">
    <property type="component" value="Unassembled WGS sequence"/>
</dbReference>
<feature type="non-terminal residue" evidence="2">
    <location>
        <position position="1"/>
    </location>
</feature>
<feature type="compositionally biased region" description="Pro residues" evidence="1">
    <location>
        <begin position="1"/>
        <end position="12"/>
    </location>
</feature>
<evidence type="ECO:0000256" key="1">
    <source>
        <dbReference type="SAM" id="MobiDB-lite"/>
    </source>
</evidence>
<protein>
    <submittedName>
        <fullName evidence="2">Uncharacterized protein</fullName>
    </submittedName>
</protein>
<dbReference type="EMBL" id="CAUYUJ010000276">
    <property type="protein sequence ID" value="CAK0789632.1"/>
    <property type="molecule type" value="Genomic_DNA"/>
</dbReference>
<keyword evidence="3" id="KW-1185">Reference proteome</keyword>
<feature type="compositionally biased region" description="Pro residues" evidence="1">
    <location>
        <begin position="71"/>
        <end position="80"/>
    </location>
</feature>
<sequence>EAPAPTPAPAVPAPAAQPATSELEDRAAQGGAAERQPALAAATPDGEDHPRPSRAPLKLSSDAPIFVPSFMPAPPAPPAAPAGAAEFDAGADTMMRTSLRTRLAASAKPFEPQFNVTFDPAQHTWTVDAPEEEGGGSDGTGQGNRGKGE</sequence>
<evidence type="ECO:0000313" key="3">
    <source>
        <dbReference type="Proteomes" id="UP001189429"/>
    </source>
</evidence>
<feature type="region of interest" description="Disordered" evidence="1">
    <location>
        <begin position="125"/>
        <end position="149"/>
    </location>
</feature>
<name>A0ABN9PHF4_9DINO</name>
<reference evidence="2" key="1">
    <citation type="submission" date="2023-10" db="EMBL/GenBank/DDBJ databases">
        <authorList>
            <person name="Chen Y."/>
            <person name="Shah S."/>
            <person name="Dougan E. K."/>
            <person name="Thang M."/>
            <person name="Chan C."/>
        </authorList>
    </citation>
    <scope>NUCLEOTIDE SEQUENCE [LARGE SCALE GENOMIC DNA]</scope>
</reference>
<proteinExistence type="predicted"/>
<evidence type="ECO:0000313" key="2">
    <source>
        <dbReference type="EMBL" id="CAK0789632.1"/>
    </source>
</evidence>
<feature type="region of interest" description="Disordered" evidence="1">
    <location>
        <begin position="1"/>
        <end position="87"/>
    </location>
</feature>